<keyword evidence="2" id="KW-1185">Reference proteome</keyword>
<dbReference type="EMBL" id="CM046397">
    <property type="protein sequence ID" value="KAI8534714.1"/>
    <property type="molecule type" value="Genomic_DNA"/>
</dbReference>
<gene>
    <name evidence="1" type="ORF">RHMOL_Rhmol10G0118000</name>
</gene>
<dbReference type="Proteomes" id="UP001062846">
    <property type="component" value="Chromosome 10"/>
</dbReference>
<name>A0ACC0M2A5_RHOML</name>
<sequence length="72" mass="8099">MATTSTGPGHQHDEDISMTKIESWPHRNQPIRVADDVNLGTAKHFEYLFYIDFGAGGINASEQFLVCFNEEL</sequence>
<accession>A0ACC0M2A5</accession>
<organism evidence="1 2">
    <name type="scientific">Rhododendron molle</name>
    <name type="common">Chinese azalea</name>
    <name type="synonym">Azalea mollis</name>
    <dbReference type="NCBI Taxonomy" id="49168"/>
    <lineage>
        <taxon>Eukaryota</taxon>
        <taxon>Viridiplantae</taxon>
        <taxon>Streptophyta</taxon>
        <taxon>Embryophyta</taxon>
        <taxon>Tracheophyta</taxon>
        <taxon>Spermatophyta</taxon>
        <taxon>Magnoliopsida</taxon>
        <taxon>eudicotyledons</taxon>
        <taxon>Gunneridae</taxon>
        <taxon>Pentapetalae</taxon>
        <taxon>asterids</taxon>
        <taxon>Ericales</taxon>
        <taxon>Ericaceae</taxon>
        <taxon>Ericoideae</taxon>
        <taxon>Rhodoreae</taxon>
        <taxon>Rhododendron</taxon>
    </lineage>
</organism>
<evidence type="ECO:0000313" key="2">
    <source>
        <dbReference type="Proteomes" id="UP001062846"/>
    </source>
</evidence>
<evidence type="ECO:0000313" key="1">
    <source>
        <dbReference type="EMBL" id="KAI8534714.1"/>
    </source>
</evidence>
<proteinExistence type="predicted"/>
<comment type="caution">
    <text evidence="1">The sequence shown here is derived from an EMBL/GenBank/DDBJ whole genome shotgun (WGS) entry which is preliminary data.</text>
</comment>
<protein>
    <submittedName>
        <fullName evidence="1">Uncharacterized protein</fullName>
    </submittedName>
</protein>
<reference evidence="1" key="1">
    <citation type="submission" date="2022-02" db="EMBL/GenBank/DDBJ databases">
        <title>Plant Genome Project.</title>
        <authorList>
            <person name="Zhang R.-G."/>
        </authorList>
    </citation>
    <scope>NUCLEOTIDE SEQUENCE</scope>
    <source>
        <strain evidence="1">AT1</strain>
    </source>
</reference>